<proteinExistence type="predicted"/>
<sequence length="160" mass="17782">MTSALFGLLGVFLGAALSWAGTAWSEHARRQHEWVLLGRSERLAAYGEFSMATKEYVAVLYRVAGGLGIDSQTERLGLNEAEPLLADAFHTRDTAFERMRLVGSSESIERARAWVQAIYQMRESLRSPNLDASGWEALVARANQARDTFHVQARAELALQ</sequence>
<name>A0A930VPD5_9ACTN</name>
<gene>
    <name evidence="1" type="ORF">ISU10_22040</name>
</gene>
<organism evidence="1 2">
    <name type="scientific">Nocardioides agariphilus</name>
    <dbReference type="NCBI Taxonomy" id="433664"/>
    <lineage>
        <taxon>Bacteria</taxon>
        <taxon>Bacillati</taxon>
        <taxon>Actinomycetota</taxon>
        <taxon>Actinomycetes</taxon>
        <taxon>Propionibacteriales</taxon>
        <taxon>Nocardioidaceae</taxon>
        <taxon>Nocardioides</taxon>
    </lineage>
</organism>
<evidence type="ECO:0000313" key="2">
    <source>
        <dbReference type="Proteomes" id="UP000660668"/>
    </source>
</evidence>
<evidence type="ECO:0000313" key="1">
    <source>
        <dbReference type="EMBL" id="MBF4770463.1"/>
    </source>
</evidence>
<comment type="caution">
    <text evidence="1">The sequence shown here is derived from an EMBL/GenBank/DDBJ whole genome shotgun (WGS) entry which is preliminary data.</text>
</comment>
<dbReference type="Proteomes" id="UP000660668">
    <property type="component" value="Unassembled WGS sequence"/>
</dbReference>
<reference evidence="1" key="1">
    <citation type="submission" date="2020-11" db="EMBL/GenBank/DDBJ databases">
        <title>Nocardioides cynanchi sp. nov., isolated from soil of rhizosphere of Cynanchum wilfordii.</title>
        <authorList>
            <person name="Lee J.-S."/>
            <person name="Suh M.K."/>
            <person name="Kim J.-S."/>
        </authorList>
    </citation>
    <scope>NUCLEOTIDE SEQUENCE</scope>
    <source>
        <strain evidence="1">KCTC 19276</strain>
    </source>
</reference>
<protein>
    <submittedName>
        <fullName evidence="1">Uncharacterized protein</fullName>
    </submittedName>
</protein>
<accession>A0A930VPD5</accession>
<keyword evidence="2" id="KW-1185">Reference proteome</keyword>
<dbReference type="EMBL" id="JADKPO010000052">
    <property type="protein sequence ID" value="MBF4770463.1"/>
    <property type="molecule type" value="Genomic_DNA"/>
</dbReference>
<dbReference type="AlphaFoldDB" id="A0A930VPD5"/>
<dbReference type="RefSeq" id="WP_194698607.1">
    <property type="nucleotide sequence ID" value="NZ_JADKPO010000052.1"/>
</dbReference>